<dbReference type="PANTHER" id="PTHR31431:SF1">
    <property type="entry name" value="NUCLEOPORIN NUP188"/>
    <property type="match status" value="1"/>
</dbReference>
<gene>
    <name evidence="1" type="ORF">DID88_002887</name>
</gene>
<dbReference type="OrthoDB" id="102511at2759"/>
<dbReference type="Pfam" id="PF21094">
    <property type="entry name" value="Nup188_SH3-like"/>
    <property type="match status" value="1"/>
</dbReference>
<comment type="caution">
    <text evidence="1">The sequence shown here is derived from an EMBL/GenBank/DDBJ whole genome shotgun (WGS) entry which is preliminary data.</text>
</comment>
<dbReference type="GO" id="GO:0006606">
    <property type="term" value="P:protein import into nucleus"/>
    <property type="evidence" value="ECO:0007669"/>
    <property type="project" value="TreeGrafter"/>
</dbReference>
<evidence type="ECO:0000313" key="1">
    <source>
        <dbReference type="EMBL" id="RAL61824.1"/>
    </source>
</evidence>
<evidence type="ECO:0000313" key="2">
    <source>
        <dbReference type="Proteomes" id="UP000249056"/>
    </source>
</evidence>
<organism evidence="1 2">
    <name type="scientific">Monilinia fructigena</name>
    <dbReference type="NCBI Taxonomy" id="38457"/>
    <lineage>
        <taxon>Eukaryota</taxon>
        <taxon>Fungi</taxon>
        <taxon>Dikarya</taxon>
        <taxon>Ascomycota</taxon>
        <taxon>Pezizomycotina</taxon>
        <taxon>Leotiomycetes</taxon>
        <taxon>Helotiales</taxon>
        <taxon>Sclerotiniaceae</taxon>
        <taxon>Monilinia</taxon>
    </lineage>
</organism>
<dbReference type="GO" id="GO:0017056">
    <property type="term" value="F:structural constituent of nuclear pore"/>
    <property type="evidence" value="ECO:0007669"/>
    <property type="project" value="InterPro"/>
</dbReference>
<dbReference type="GO" id="GO:0044611">
    <property type="term" value="C:nuclear pore inner ring"/>
    <property type="evidence" value="ECO:0007669"/>
    <property type="project" value="TreeGrafter"/>
</dbReference>
<sequence>MVPISEASYFPELGKCLKGEEVLISWETAFFALLNVQENGSQSTLEKFFKESKVLSLLSNPADAFPKSTPETKSEYDSKVSPINADRSSADYDFKKVSEDALWLSKTAQIDEVSALRIVVQEHQSRAYAQLLGKLSEEELASLQDAFGNKRSTNLLSAGSLISTQAEFAPSEEESQGNRRVRMLSIYLSERRFFWKVFTLIIQRPKLSRTGKTSLDEWYQGLHIEVTGRWKSVGASQHRMVELVGFIDEGLEKLFDEKGNGSGWILEGDGRAELEIEWGMRLKFLAQTLHFHGFSFVSKFKFLDDVGMLHPTLQAVALPLQTISAIITVAILNVDNCLTSLEKRLDLRPAGLAEDPNKPWLFNETAIVKIHEILIDAASAKYITAGPAVLAWSVILKHIKVRVSNQKRLQRRRYEGLGDDDEESDEALPAGLEAILAPDAYEDVLEKIKGTDELVDYLALSAVNESRMEDSNIWDFVDLRDVENGYEPMTYFVTDMDLVRVFWQSASARYPWEASPFQTLVRSLAYLHGHGETAHDSIFKLLDKRQTFTYPLPYQFADYETIQEEDNNNSIKLTRDLPMFESRGRGINRRHFWGNGNQGQALAVNGDLRIPAKTTGVVIVENDPKVVHLIHEYRGMRYFGKLLETYLVAGEDYDATTGMEVDSETVADIIGTFATGLLALTRSEKEKGPIQDEATEFFQTASSALSRNRDITLVISAIFETGVTEAIERI</sequence>
<dbReference type="Proteomes" id="UP000249056">
    <property type="component" value="Unassembled WGS sequence"/>
</dbReference>
<dbReference type="AlphaFoldDB" id="A0A395IPL3"/>
<name>A0A395IPL3_9HELO</name>
<dbReference type="GO" id="GO:0006405">
    <property type="term" value="P:RNA export from nucleus"/>
    <property type="evidence" value="ECO:0007669"/>
    <property type="project" value="TreeGrafter"/>
</dbReference>
<dbReference type="PANTHER" id="PTHR31431">
    <property type="entry name" value="NUCLEOPORIN NUP188 HOMOLOG"/>
    <property type="match status" value="1"/>
</dbReference>
<keyword evidence="2" id="KW-1185">Reference proteome</keyword>
<proteinExistence type="predicted"/>
<accession>A0A395IPL3</accession>
<dbReference type="InterPro" id="IPR044840">
    <property type="entry name" value="Nup188"/>
</dbReference>
<reference evidence="1 2" key="1">
    <citation type="submission" date="2018-06" db="EMBL/GenBank/DDBJ databases">
        <title>Genome Sequence of the Brown Rot Fungal Pathogen Monilinia fructigena.</title>
        <authorList>
            <person name="Landi L."/>
            <person name="De Miccolis Angelini R.M."/>
            <person name="Pollastro S."/>
            <person name="Abate D."/>
            <person name="Faretra F."/>
            <person name="Romanazzi G."/>
        </authorList>
    </citation>
    <scope>NUCLEOTIDE SEQUENCE [LARGE SCALE GENOMIC DNA]</scope>
    <source>
        <strain evidence="1 2">Mfrg269</strain>
    </source>
</reference>
<protein>
    <submittedName>
        <fullName evidence="1">Uncharacterized protein</fullName>
    </submittedName>
</protein>
<dbReference type="EMBL" id="QKRW01000028">
    <property type="protein sequence ID" value="RAL61824.1"/>
    <property type="molecule type" value="Genomic_DNA"/>
</dbReference>